<dbReference type="Gene3D" id="3.40.50.300">
    <property type="entry name" value="P-loop containing nucleotide triphosphate hydrolases"/>
    <property type="match status" value="1"/>
</dbReference>
<organism evidence="12 13">
    <name type="scientific">Tritonibacter horizontis</name>
    <dbReference type="NCBI Taxonomy" id="1768241"/>
    <lineage>
        <taxon>Bacteria</taxon>
        <taxon>Pseudomonadati</taxon>
        <taxon>Pseudomonadota</taxon>
        <taxon>Alphaproteobacteria</taxon>
        <taxon>Rhodobacterales</taxon>
        <taxon>Paracoccaceae</taxon>
        <taxon>Tritonibacter</taxon>
    </lineage>
</organism>
<name>A0A132BUW0_9RHOB</name>
<dbReference type="PROSITE" id="PS50893">
    <property type="entry name" value="ABC_TRANSPORTER_2"/>
    <property type="match status" value="1"/>
</dbReference>
<dbReference type="PANTHER" id="PTHR42771:SF3">
    <property type="entry name" value="PETROBACTIN IMPORT ATP-BINDING PROTEIN YCLP"/>
    <property type="match status" value="1"/>
</dbReference>
<comment type="caution">
    <text evidence="12">The sequence shown here is derived from an EMBL/GenBank/DDBJ whole genome shotgun (WGS) entry which is preliminary data.</text>
</comment>
<evidence type="ECO:0000256" key="5">
    <source>
        <dbReference type="ARBA" id="ARBA00022496"/>
    </source>
</evidence>
<dbReference type="InterPro" id="IPR017871">
    <property type="entry name" value="ABC_transporter-like_CS"/>
</dbReference>
<evidence type="ECO:0000256" key="10">
    <source>
        <dbReference type="ARBA" id="ARBA00023136"/>
    </source>
</evidence>
<feature type="domain" description="ABC transporter" evidence="11">
    <location>
        <begin position="2"/>
        <end position="236"/>
    </location>
</feature>
<evidence type="ECO:0000256" key="4">
    <source>
        <dbReference type="ARBA" id="ARBA00022475"/>
    </source>
</evidence>
<keyword evidence="6" id="KW-0547">Nucleotide-binding</keyword>
<evidence type="ECO:0000256" key="9">
    <source>
        <dbReference type="ARBA" id="ARBA00023065"/>
    </source>
</evidence>
<evidence type="ECO:0000256" key="8">
    <source>
        <dbReference type="ARBA" id="ARBA00023004"/>
    </source>
</evidence>
<evidence type="ECO:0000256" key="6">
    <source>
        <dbReference type="ARBA" id="ARBA00022741"/>
    </source>
</evidence>
<dbReference type="PROSITE" id="PS00211">
    <property type="entry name" value="ABC_TRANSPORTER_1"/>
    <property type="match status" value="1"/>
</dbReference>
<dbReference type="GO" id="GO:0005524">
    <property type="term" value="F:ATP binding"/>
    <property type="evidence" value="ECO:0007669"/>
    <property type="project" value="UniProtKB-KW"/>
</dbReference>
<dbReference type="GO" id="GO:0016887">
    <property type="term" value="F:ATP hydrolysis activity"/>
    <property type="evidence" value="ECO:0007669"/>
    <property type="project" value="InterPro"/>
</dbReference>
<dbReference type="PANTHER" id="PTHR42771">
    <property type="entry name" value="IRON(3+)-HYDROXAMATE IMPORT ATP-BINDING PROTEIN FHUC"/>
    <property type="match status" value="1"/>
</dbReference>
<sequence>MIEVRALSHRVAEAQILSDVSIQIPKGGIVALVGPNGAGKSTLMSLVARLMPIQQGRITVDELVIGQSDDKALARRLAILPQTVHAASRLTIRDLVGFGRYPYHRGRPTPQDHSRVDDALSVFDLTQMAERTLDTLSGGQRQRAFVAMTYVQDTDYVLLDEPLNNLDLAASRALMIRLRELADRKGRTIIIVLHDINFATAYADRIVVLKNGRIQADGPPKTVVTTELIEGVFETDAQLRMIDGRPVVLA</sequence>
<evidence type="ECO:0000256" key="7">
    <source>
        <dbReference type="ARBA" id="ARBA00022840"/>
    </source>
</evidence>
<reference evidence="12 13" key="1">
    <citation type="submission" date="2015-12" db="EMBL/GenBank/DDBJ databases">
        <title>Genome sequence of the marine Rhodobacteraceae strain O3.65, Candidatus Tritonibacter horizontis.</title>
        <authorList>
            <person name="Poehlein A."/>
            <person name="Giebel H.A."/>
            <person name="Voget S."/>
            <person name="Brinkhoff T."/>
        </authorList>
    </citation>
    <scope>NUCLEOTIDE SEQUENCE [LARGE SCALE GENOMIC DNA]</scope>
    <source>
        <strain evidence="12 13">O3.65</strain>
    </source>
</reference>
<dbReference type="SUPFAM" id="SSF52540">
    <property type="entry name" value="P-loop containing nucleoside triphosphate hydrolases"/>
    <property type="match status" value="1"/>
</dbReference>
<dbReference type="GO" id="GO:0005886">
    <property type="term" value="C:plasma membrane"/>
    <property type="evidence" value="ECO:0007669"/>
    <property type="project" value="UniProtKB-SubCell"/>
</dbReference>
<keyword evidence="9" id="KW-0406">Ion transport</keyword>
<dbReference type="GO" id="GO:0006826">
    <property type="term" value="P:iron ion transport"/>
    <property type="evidence" value="ECO:0007669"/>
    <property type="project" value="UniProtKB-KW"/>
</dbReference>
<evidence type="ECO:0000256" key="1">
    <source>
        <dbReference type="ARBA" id="ARBA00004202"/>
    </source>
</evidence>
<dbReference type="CDD" id="cd03214">
    <property type="entry name" value="ABC_Iron-Siderophores_B12_Hemin"/>
    <property type="match status" value="1"/>
</dbReference>
<accession>A0A132BUW0</accession>
<dbReference type="InterPro" id="IPR051535">
    <property type="entry name" value="Siderophore_ABC-ATPase"/>
</dbReference>
<comment type="subcellular location">
    <subcellularLocation>
        <location evidence="1">Cell membrane</location>
        <topology evidence="1">Peripheral membrane protein</topology>
    </subcellularLocation>
</comment>
<keyword evidence="4" id="KW-1003">Cell membrane</keyword>
<proteinExistence type="inferred from homology"/>
<evidence type="ECO:0000313" key="12">
    <source>
        <dbReference type="EMBL" id="KUP91617.1"/>
    </source>
</evidence>
<keyword evidence="13" id="KW-1185">Reference proteome</keyword>
<dbReference type="Proteomes" id="UP000068382">
    <property type="component" value="Unassembled WGS sequence"/>
</dbReference>
<protein>
    <submittedName>
        <fullName evidence="12">Putative siderophore transport system ATP-binding protein YusV</fullName>
    </submittedName>
</protein>
<comment type="similarity">
    <text evidence="2">Belongs to the ABC transporter superfamily.</text>
</comment>
<dbReference type="InterPro" id="IPR003593">
    <property type="entry name" value="AAA+_ATPase"/>
</dbReference>
<dbReference type="OrthoDB" id="9805601at2"/>
<evidence type="ECO:0000259" key="11">
    <source>
        <dbReference type="PROSITE" id="PS50893"/>
    </source>
</evidence>
<dbReference type="EMBL" id="LPUY01000092">
    <property type="protein sequence ID" value="KUP91617.1"/>
    <property type="molecule type" value="Genomic_DNA"/>
</dbReference>
<dbReference type="InterPro" id="IPR003439">
    <property type="entry name" value="ABC_transporter-like_ATP-bd"/>
</dbReference>
<dbReference type="AlphaFoldDB" id="A0A132BUW0"/>
<evidence type="ECO:0000256" key="3">
    <source>
        <dbReference type="ARBA" id="ARBA00022448"/>
    </source>
</evidence>
<keyword evidence="10" id="KW-0472">Membrane</keyword>
<keyword evidence="3" id="KW-0813">Transport</keyword>
<dbReference type="InterPro" id="IPR027417">
    <property type="entry name" value="P-loop_NTPase"/>
</dbReference>
<dbReference type="PATRIC" id="fig|1768241.3.peg.3655"/>
<dbReference type="SMART" id="SM00382">
    <property type="entry name" value="AAA"/>
    <property type="match status" value="1"/>
</dbReference>
<dbReference type="RefSeq" id="WP_068246678.1">
    <property type="nucleotide sequence ID" value="NZ_LPUY01000092.1"/>
</dbReference>
<keyword evidence="7 12" id="KW-0067">ATP-binding</keyword>
<evidence type="ECO:0000313" key="13">
    <source>
        <dbReference type="Proteomes" id="UP000068382"/>
    </source>
</evidence>
<dbReference type="Pfam" id="PF00005">
    <property type="entry name" value="ABC_tran"/>
    <property type="match status" value="1"/>
</dbReference>
<evidence type="ECO:0000256" key="2">
    <source>
        <dbReference type="ARBA" id="ARBA00005417"/>
    </source>
</evidence>
<gene>
    <name evidence="12" type="primary">yusV_2</name>
    <name evidence="12" type="ORF">TRIHO_35020</name>
</gene>
<dbReference type="FunFam" id="3.40.50.300:FF:000134">
    <property type="entry name" value="Iron-enterobactin ABC transporter ATP-binding protein"/>
    <property type="match status" value="1"/>
</dbReference>
<keyword evidence="8" id="KW-0408">Iron</keyword>
<keyword evidence="5" id="KW-0410">Iron transport</keyword>